<dbReference type="GO" id="GO:0003729">
    <property type="term" value="F:mRNA binding"/>
    <property type="evidence" value="ECO:0007669"/>
    <property type="project" value="InterPro"/>
</dbReference>
<evidence type="ECO:0000256" key="12">
    <source>
        <dbReference type="ARBA" id="ARBA00022845"/>
    </source>
</evidence>
<comment type="subcellular location">
    <subcellularLocation>
        <location evidence="2">Cell projection</location>
        <location evidence="2">Dendrite</location>
    </subcellularLocation>
    <subcellularLocation>
        <location evidence="1">Cytoplasm</location>
        <location evidence="1">Stress granule</location>
    </subcellularLocation>
    <subcellularLocation>
        <location evidence="4">Cytoplasm</location>
        <location evidence="4">Perinuclear region</location>
    </subcellularLocation>
    <subcellularLocation>
        <location evidence="3">Nucleus speckle</location>
    </subcellularLocation>
</comment>
<dbReference type="GO" id="GO:0010494">
    <property type="term" value="C:cytoplasmic stress granule"/>
    <property type="evidence" value="ECO:0007669"/>
    <property type="project" value="UniProtKB-SubCell"/>
</dbReference>
<feature type="compositionally biased region" description="Low complexity" evidence="18">
    <location>
        <begin position="723"/>
        <end position="732"/>
    </location>
</feature>
<reference evidence="20" key="1">
    <citation type="submission" date="2022-12" db="EMBL/GenBank/DDBJ databases">
        <title>Genome assemblies of Blomia tropicalis.</title>
        <authorList>
            <person name="Cui Y."/>
        </authorList>
    </citation>
    <scope>NUCLEOTIDE SEQUENCE</scope>
    <source>
        <tissue evidence="20">Adult mites</tissue>
    </source>
</reference>
<evidence type="ECO:0000256" key="18">
    <source>
        <dbReference type="SAM" id="MobiDB-lite"/>
    </source>
</evidence>
<keyword evidence="15" id="KW-0508">mRNA splicing</keyword>
<evidence type="ECO:0000313" key="21">
    <source>
        <dbReference type="Proteomes" id="UP001142055"/>
    </source>
</evidence>
<feature type="region of interest" description="Disordered" evidence="18">
    <location>
        <begin position="670"/>
        <end position="800"/>
    </location>
</feature>
<feature type="compositionally biased region" description="Acidic residues" evidence="18">
    <location>
        <begin position="208"/>
        <end position="226"/>
    </location>
</feature>
<evidence type="ECO:0000256" key="10">
    <source>
        <dbReference type="ARBA" id="ARBA00022728"/>
    </source>
</evidence>
<feature type="compositionally biased region" description="Basic and acidic residues" evidence="18">
    <location>
        <begin position="380"/>
        <end position="389"/>
    </location>
</feature>
<feature type="compositionally biased region" description="Acidic residues" evidence="18">
    <location>
        <begin position="92"/>
        <end position="106"/>
    </location>
</feature>
<evidence type="ECO:0000256" key="4">
    <source>
        <dbReference type="ARBA" id="ARBA00004556"/>
    </source>
</evidence>
<feature type="compositionally biased region" description="Polar residues" evidence="18">
    <location>
        <begin position="163"/>
        <end position="172"/>
    </location>
</feature>
<dbReference type="OMA" id="PEPRFMA"/>
<evidence type="ECO:0000256" key="9">
    <source>
        <dbReference type="ARBA" id="ARBA00022664"/>
    </source>
</evidence>
<feature type="compositionally biased region" description="Low complexity" evidence="18">
    <location>
        <begin position="617"/>
        <end position="629"/>
    </location>
</feature>
<feature type="compositionally biased region" description="Low complexity" evidence="18">
    <location>
        <begin position="1089"/>
        <end position="1099"/>
    </location>
</feature>
<feature type="compositionally biased region" description="Polar residues" evidence="18">
    <location>
        <begin position="107"/>
        <end position="118"/>
    </location>
</feature>
<feature type="compositionally biased region" description="Low complexity" evidence="18">
    <location>
        <begin position="531"/>
        <end position="542"/>
    </location>
</feature>
<feature type="compositionally biased region" description="Acidic residues" evidence="18">
    <location>
        <begin position="180"/>
        <end position="194"/>
    </location>
</feature>
<dbReference type="GO" id="GO:0016607">
    <property type="term" value="C:nuclear speck"/>
    <property type="evidence" value="ECO:0007669"/>
    <property type="project" value="UniProtKB-SubCell"/>
</dbReference>
<evidence type="ECO:0000256" key="17">
    <source>
        <dbReference type="ARBA" id="ARBA00023273"/>
    </source>
</evidence>
<evidence type="ECO:0000256" key="3">
    <source>
        <dbReference type="ARBA" id="ARBA00004324"/>
    </source>
</evidence>
<feature type="compositionally biased region" description="Basic and acidic residues" evidence="18">
    <location>
        <begin position="515"/>
        <end position="530"/>
    </location>
</feature>
<name>A0A9Q0RKI1_BLOTA</name>
<accession>A0A9Q0RKI1</accession>
<dbReference type="GO" id="GO:0000184">
    <property type="term" value="P:nuclear-transcribed mRNA catabolic process, nonsense-mediated decay"/>
    <property type="evidence" value="ECO:0007669"/>
    <property type="project" value="UniProtKB-KW"/>
</dbReference>
<feature type="region of interest" description="Disordered" evidence="18">
    <location>
        <begin position="146"/>
        <end position="226"/>
    </location>
</feature>
<dbReference type="GO" id="GO:0048471">
    <property type="term" value="C:perinuclear region of cytoplasm"/>
    <property type="evidence" value="ECO:0007669"/>
    <property type="project" value="UniProtKB-SubCell"/>
</dbReference>
<dbReference type="InterPro" id="IPR018545">
    <property type="entry name" value="Btz_dom"/>
</dbReference>
<evidence type="ECO:0000256" key="13">
    <source>
        <dbReference type="ARBA" id="ARBA00022884"/>
    </source>
</evidence>
<feature type="domain" description="Btz" evidence="19">
    <location>
        <begin position="262"/>
        <end position="458"/>
    </location>
</feature>
<feature type="compositionally biased region" description="Basic and acidic residues" evidence="18">
    <location>
        <begin position="558"/>
        <end position="608"/>
    </location>
</feature>
<feature type="compositionally biased region" description="Basic and acidic residues" evidence="18">
    <location>
        <begin position="773"/>
        <end position="794"/>
    </location>
</feature>
<evidence type="ECO:0000256" key="8">
    <source>
        <dbReference type="ARBA" id="ARBA00022490"/>
    </source>
</evidence>
<comment type="caution">
    <text evidence="20">The sequence shown here is derived from an EMBL/GenBank/DDBJ whole genome shotgun (WGS) entry which is preliminary data.</text>
</comment>
<keyword evidence="12" id="KW-0810">Translation regulation</keyword>
<dbReference type="GO" id="GO:0030425">
    <property type="term" value="C:dendrite"/>
    <property type="evidence" value="ECO:0007669"/>
    <property type="project" value="UniProtKB-SubCell"/>
</dbReference>
<feature type="compositionally biased region" description="Acidic residues" evidence="18">
    <location>
        <begin position="265"/>
        <end position="277"/>
    </location>
</feature>
<keyword evidence="21" id="KW-1185">Reference proteome</keyword>
<evidence type="ECO:0000259" key="19">
    <source>
        <dbReference type="SMART" id="SM01044"/>
    </source>
</evidence>
<feature type="compositionally biased region" description="Polar residues" evidence="18">
    <location>
        <begin position="1163"/>
        <end position="1188"/>
    </location>
</feature>
<evidence type="ECO:0000256" key="16">
    <source>
        <dbReference type="ARBA" id="ARBA00023242"/>
    </source>
</evidence>
<dbReference type="PANTHER" id="PTHR13434:SF0">
    <property type="entry name" value="PROTEIN CASC3"/>
    <property type="match status" value="1"/>
</dbReference>
<dbReference type="GO" id="GO:0006417">
    <property type="term" value="P:regulation of translation"/>
    <property type="evidence" value="ECO:0007669"/>
    <property type="project" value="UniProtKB-KW"/>
</dbReference>
<dbReference type="AlphaFoldDB" id="A0A9Q0RKI1"/>
<evidence type="ECO:0000313" key="20">
    <source>
        <dbReference type="EMBL" id="KAJ6216356.1"/>
    </source>
</evidence>
<feature type="compositionally biased region" description="Polar residues" evidence="18">
    <location>
        <begin position="680"/>
        <end position="712"/>
    </location>
</feature>
<keyword evidence="9" id="KW-0507">mRNA processing</keyword>
<evidence type="ECO:0000256" key="7">
    <source>
        <dbReference type="ARBA" id="ARBA00022448"/>
    </source>
</evidence>
<evidence type="ECO:0000256" key="2">
    <source>
        <dbReference type="ARBA" id="ARBA00004279"/>
    </source>
</evidence>
<evidence type="ECO:0000256" key="15">
    <source>
        <dbReference type="ARBA" id="ARBA00023187"/>
    </source>
</evidence>
<organism evidence="20 21">
    <name type="scientific">Blomia tropicalis</name>
    <name type="common">Mite</name>
    <dbReference type="NCBI Taxonomy" id="40697"/>
    <lineage>
        <taxon>Eukaryota</taxon>
        <taxon>Metazoa</taxon>
        <taxon>Ecdysozoa</taxon>
        <taxon>Arthropoda</taxon>
        <taxon>Chelicerata</taxon>
        <taxon>Arachnida</taxon>
        <taxon>Acari</taxon>
        <taxon>Acariformes</taxon>
        <taxon>Sarcoptiformes</taxon>
        <taxon>Astigmata</taxon>
        <taxon>Glycyphagoidea</taxon>
        <taxon>Echimyopodidae</taxon>
        <taxon>Blomia</taxon>
    </lineage>
</organism>
<dbReference type="EMBL" id="JAPWDV010000003">
    <property type="protein sequence ID" value="KAJ6216356.1"/>
    <property type="molecule type" value="Genomic_DNA"/>
</dbReference>
<evidence type="ECO:0000256" key="6">
    <source>
        <dbReference type="ARBA" id="ARBA00019964"/>
    </source>
</evidence>
<feature type="compositionally biased region" description="Polar residues" evidence="18">
    <location>
        <begin position="196"/>
        <end position="205"/>
    </location>
</feature>
<feature type="region of interest" description="Disordered" evidence="18">
    <location>
        <begin position="73"/>
        <end position="118"/>
    </location>
</feature>
<protein>
    <recommendedName>
        <fullName evidence="6">Protein CASC3</fullName>
    </recommendedName>
</protein>
<dbReference type="Proteomes" id="UP001142055">
    <property type="component" value="Chromosome 3"/>
</dbReference>
<evidence type="ECO:0000256" key="14">
    <source>
        <dbReference type="ARBA" id="ARBA00023161"/>
    </source>
</evidence>
<feature type="compositionally biased region" description="Basic and acidic residues" evidence="18">
    <location>
        <begin position="336"/>
        <end position="348"/>
    </location>
</feature>
<dbReference type="GO" id="GO:0051028">
    <property type="term" value="P:mRNA transport"/>
    <property type="evidence" value="ECO:0007669"/>
    <property type="project" value="UniProtKB-KW"/>
</dbReference>
<comment type="similarity">
    <text evidence="5">Belongs to the CASC3 family.</text>
</comment>
<feature type="region of interest" description="Disordered" evidence="18">
    <location>
        <begin position="1122"/>
        <end position="1188"/>
    </location>
</feature>
<evidence type="ECO:0000256" key="1">
    <source>
        <dbReference type="ARBA" id="ARBA00004210"/>
    </source>
</evidence>
<gene>
    <name evidence="20" type="ORF">RDWZM_007513</name>
</gene>
<dbReference type="GO" id="GO:0008380">
    <property type="term" value="P:RNA splicing"/>
    <property type="evidence" value="ECO:0007669"/>
    <property type="project" value="UniProtKB-KW"/>
</dbReference>
<feature type="region of interest" description="Disordered" evidence="18">
    <location>
        <begin position="1089"/>
        <end position="1108"/>
    </location>
</feature>
<proteinExistence type="inferred from homology"/>
<feature type="compositionally biased region" description="Polar residues" evidence="18">
    <location>
        <begin position="1122"/>
        <end position="1136"/>
    </location>
</feature>
<dbReference type="GO" id="GO:0035145">
    <property type="term" value="C:exon-exon junction complex"/>
    <property type="evidence" value="ECO:0007669"/>
    <property type="project" value="InterPro"/>
</dbReference>
<evidence type="ECO:0000256" key="5">
    <source>
        <dbReference type="ARBA" id="ARBA00009548"/>
    </source>
</evidence>
<keyword evidence="13" id="KW-0694">RNA-binding</keyword>
<feature type="compositionally biased region" description="Basic and acidic residues" evidence="18">
    <location>
        <begin position="670"/>
        <end position="679"/>
    </location>
</feature>
<keyword evidence="14" id="KW-0866">Nonsense-mediated mRNA decay</keyword>
<feature type="compositionally biased region" description="Basic and acidic residues" evidence="18">
    <location>
        <begin position="294"/>
        <end position="303"/>
    </location>
</feature>
<feature type="compositionally biased region" description="Low complexity" evidence="18">
    <location>
        <begin position="750"/>
        <end position="767"/>
    </location>
</feature>
<keyword evidence="8" id="KW-0963">Cytoplasm</keyword>
<dbReference type="SMART" id="SM01044">
    <property type="entry name" value="Btz"/>
    <property type="match status" value="1"/>
</dbReference>
<keyword evidence="7" id="KW-0813">Transport</keyword>
<dbReference type="GO" id="GO:0005681">
    <property type="term" value="C:spliceosomal complex"/>
    <property type="evidence" value="ECO:0007669"/>
    <property type="project" value="UniProtKB-KW"/>
</dbReference>
<feature type="compositionally biased region" description="Basic and acidic residues" evidence="18">
    <location>
        <begin position="477"/>
        <end position="491"/>
    </location>
</feature>
<feature type="compositionally biased region" description="Basic and acidic residues" evidence="18">
    <location>
        <begin position="406"/>
        <end position="445"/>
    </location>
</feature>
<dbReference type="InterPro" id="IPR028544">
    <property type="entry name" value="CASC3"/>
</dbReference>
<dbReference type="PANTHER" id="PTHR13434">
    <property type="entry name" value="PROTEIN CASC3"/>
    <property type="match status" value="1"/>
</dbReference>
<keyword evidence="11" id="KW-0509">mRNA transport</keyword>
<keyword evidence="16" id="KW-0539">Nucleus</keyword>
<keyword evidence="10" id="KW-0747">Spliceosome</keyword>
<feature type="region of interest" description="Disordered" evidence="18">
    <location>
        <begin position="260"/>
        <end position="645"/>
    </location>
</feature>
<dbReference type="GO" id="GO:0006397">
    <property type="term" value="P:mRNA processing"/>
    <property type="evidence" value="ECO:0007669"/>
    <property type="project" value="UniProtKB-KW"/>
</dbReference>
<sequence length="1188" mass="131150">MCDSGDSIQSSSASVPNIGDVAVETVPNSTTKCLATVDDAKCDNDVAMVTEKKSMESNVNANNSDQVVKLKFKSLESETEQRNTSTSNAGESEYESANEEDIDDFENTPSTEVTLLPSNKTVISSNNVITNDLNADKANITENVDELEKDSNKLENGIETNEEFLNNKQQQKSVDYSSNNEDEEEENYGDEVENLADQNVQITKQGENDEEFDEYSDEEDDDDIDDEEEVEEFIDDDDTFDEADEGLIIDSKSIEDLTNKLSIEDERENGDGQESENIDSKSLKAAQAGNKSVKKSEVEDKRNPQYIPRKGPFYEHDDRNDDQDDKVNSTPETADADNKVDDNDSEKNKPKKRLVASMKLRSDEMIDDENDLDQTSTKSVSKEKLHDLSNAHITDGIDKVTNNIKVDSKSPRDVKKPKPIWDSKDRWSHDKFNVDDQKPKSREELINSYGYDIRNENEAPKSLRRSKYGKGPTKYARRSEDENAYAKKASEKNSQSPVNLQPIGKKDVNYQYLDGKPKEIRKSFSKEVQHSSRFNNSRSSNNTDTASRGYDRVFVNKSKLENKSDRSRSSYNNQERDISRLQHIESNDIRKDNKVVEVEPTDRSKELFTNDDFPELSSSAKKSSAIAIDSGKKNKTSPPPPLQQQHDSIIYYGTQQQQPNMKPIKEVHHPSMVEPKDNNGVDSDSLPSKPNQQTSQMIKGQLNDNVRYSKNRNYPIESRDYHNSNNWNNRSLSGGGGGKLVPPFGANVNQPQQQQQQQPSTKKQPPTVVNTIVKEDMNSNNHESKESLSNDTRPKRYSSIRQQRTIQIPSNQGHVVQSPINNIQQQQFVSVTKSNVTMPPQQYMGMNSTSAKANIVPPEITSNKSSYYDPVSANDQSGNMLPNAVSHVHAGHGHNYPSNTGTNAGGAAAYMPTPAPMMAYYDPNGATGPNSGTTTTALPAPLGITQAYYTTDQTGTHQPTPNYYLTTADLTAVAYHPAFHLQANYTPTLASHQAHVANRYLNTTPTNAGSAESNRYLQTAPPTPNSAQILVAGQPYPPPMQAAFPAGYPQFPTAAAASANTTQAVAAAGALGTSSPLPAGYPSVPIVSSTSNSTVVSTPQQTPSGYPELYRGGITYYDIQSQQQAMQRHLQHNITSQPQQQQPAPTRKPKTADNVDNSGVEGNDNSSGNAGPNQKAPSNASNEISVSN</sequence>
<evidence type="ECO:0000256" key="11">
    <source>
        <dbReference type="ARBA" id="ARBA00022816"/>
    </source>
</evidence>
<keyword evidence="17" id="KW-0966">Cell projection</keyword>
<dbReference type="Pfam" id="PF09405">
    <property type="entry name" value="Btz"/>
    <property type="match status" value="1"/>
</dbReference>